<dbReference type="SMART" id="SM00347">
    <property type="entry name" value="HTH_MARR"/>
    <property type="match status" value="1"/>
</dbReference>
<dbReference type="InterPro" id="IPR036390">
    <property type="entry name" value="WH_DNA-bd_sf"/>
</dbReference>
<evidence type="ECO:0000313" key="5">
    <source>
        <dbReference type="EMBL" id="MDQ0165338.1"/>
    </source>
</evidence>
<keyword evidence="6" id="KW-1185">Reference proteome</keyword>
<keyword evidence="3" id="KW-0804">Transcription</keyword>
<sequence length="141" mass="16628">MNEEYTYTTSFFIVQLAKLHRQRISDEFAKLGIFVGQDMILKLLWEENGLTQTQIINKLKVEPPTITKMIHRMEKAGLLRRKRDSQDARVSRVYLTEQGYQLKEPIIQVWSRLDEALMEGITDQEQASLNKMLKRLLRNMS</sequence>
<dbReference type="EMBL" id="JAUSTY010000004">
    <property type="protein sequence ID" value="MDQ0165338.1"/>
    <property type="molecule type" value="Genomic_DNA"/>
</dbReference>
<dbReference type="InterPro" id="IPR000835">
    <property type="entry name" value="HTH_MarR-typ"/>
</dbReference>
<comment type="caution">
    <text evidence="5">The sequence shown here is derived from an EMBL/GenBank/DDBJ whole genome shotgun (WGS) entry which is preliminary data.</text>
</comment>
<protein>
    <submittedName>
        <fullName evidence="5">DNA-binding MarR family transcriptional regulator</fullName>
    </submittedName>
</protein>
<organism evidence="5 6">
    <name type="scientific">Caldalkalibacillus horti</name>
    <dbReference type="NCBI Taxonomy" id="77523"/>
    <lineage>
        <taxon>Bacteria</taxon>
        <taxon>Bacillati</taxon>
        <taxon>Bacillota</taxon>
        <taxon>Bacilli</taxon>
        <taxon>Bacillales</taxon>
        <taxon>Bacillaceae</taxon>
        <taxon>Caldalkalibacillus</taxon>
    </lineage>
</organism>
<dbReference type="Proteomes" id="UP001235840">
    <property type="component" value="Unassembled WGS sequence"/>
</dbReference>
<dbReference type="GO" id="GO:0003677">
    <property type="term" value="F:DNA binding"/>
    <property type="evidence" value="ECO:0007669"/>
    <property type="project" value="UniProtKB-KW"/>
</dbReference>
<evidence type="ECO:0000256" key="3">
    <source>
        <dbReference type="ARBA" id="ARBA00023163"/>
    </source>
</evidence>
<dbReference type="PANTHER" id="PTHR42756:SF1">
    <property type="entry name" value="TRANSCRIPTIONAL REPRESSOR OF EMRAB OPERON"/>
    <property type="match status" value="1"/>
</dbReference>
<keyword evidence="2 5" id="KW-0238">DNA-binding</keyword>
<proteinExistence type="predicted"/>
<evidence type="ECO:0000259" key="4">
    <source>
        <dbReference type="PROSITE" id="PS50995"/>
    </source>
</evidence>
<evidence type="ECO:0000313" key="6">
    <source>
        <dbReference type="Proteomes" id="UP001235840"/>
    </source>
</evidence>
<name>A0ABT9VWG5_9BACI</name>
<dbReference type="RefSeq" id="WP_307392316.1">
    <property type="nucleotide sequence ID" value="NZ_BAAADK010000045.1"/>
</dbReference>
<dbReference type="Gene3D" id="1.10.10.10">
    <property type="entry name" value="Winged helix-like DNA-binding domain superfamily/Winged helix DNA-binding domain"/>
    <property type="match status" value="1"/>
</dbReference>
<dbReference type="InterPro" id="IPR036388">
    <property type="entry name" value="WH-like_DNA-bd_sf"/>
</dbReference>
<dbReference type="PANTHER" id="PTHR42756">
    <property type="entry name" value="TRANSCRIPTIONAL REGULATOR, MARR"/>
    <property type="match status" value="1"/>
</dbReference>
<dbReference type="Pfam" id="PF01047">
    <property type="entry name" value="MarR"/>
    <property type="match status" value="1"/>
</dbReference>
<dbReference type="SUPFAM" id="SSF46785">
    <property type="entry name" value="Winged helix' DNA-binding domain"/>
    <property type="match status" value="1"/>
</dbReference>
<evidence type="ECO:0000256" key="2">
    <source>
        <dbReference type="ARBA" id="ARBA00023125"/>
    </source>
</evidence>
<evidence type="ECO:0000256" key="1">
    <source>
        <dbReference type="ARBA" id="ARBA00023015"/>
    </source>
</evidence>
<accession>A0ABT9VWG5</accession>
<feature type="domain" description="HTH marR-type" evidence="4">
    <location>
        <begin position="1"/>
        <end position="138"/>
    </location>
</feature>
<gene>
    <name evidence="5" type="ORF">J2S11_001238</name>
</gene>
<dbReference type="PRINTS" id="PR00598">
    <property type="entry name" value="HTHMARR"/>
</dbReference>
<reference evidence="5 6" key="1">
    <citation type="submission" date="2023-07" db="EMBL/GenBank/DDBJ databases">
        <title>Genomic Encyclopedia of Type Strains, Phase IV (KMG-IV): sequencing the most valuable type-strain genomes for metagenomic binning, comparative biology and taxonomic classification.</title>
        <authorList>
            <person name="Goeker M."/>
        </authorList>
    </citation>
    <scope>NUCLEOTIDE SEQUENCE [LARGE SCALE GENOMIC DNA]</scope>
    <source>
        <strain evidence="5 6">DSM 12751</strain>
    </source>
</reference>
<dbReference type="PROSITE" id="PS50995">
    <property type="entry name" value="HTH_MARR_2"/>
    <property type="match status" value="1"/>
</dbReference>
<keyword evidence="1" id="KW-0805">Transcription regulation</keyword>